<evidence type="ECO:0008006" key="3">
    <source>
        <dbReference type="Google" id="ProtNLM"/>
    </source>
</evidence>
<accession>A0A6G1ILB8</accession>
<keyword evidence="2" id="KW-1185">Reference proteome</keyword>
<dbReference type="OrthoDB" id="5314997at2759"/>
<dbReference type="AlphaFoldDB" id="A0A6G1ILB8"/>
<evidence type="ECO:0000313" key="1">
    <source>
        <dbReference type="EMBL" id="KAF2678741.1"/>
    </source>
</evidence>
<dbReference type="Proteomes" id="UP000799291">
    <property type="component" value="Unassembled WGS sequence"/>
</dbReference>
<sequence>MMRETTETFPFMRLPPELRIFVYERLAREYKTIDIQLTQSTSRVKVARSVTSTNILAASRTIRTEAHPIIQRTTSNFILPGSPLISNNGCFGSNVLVSAIMYEGLNFFLELARKVDTNFYPIPTETIERARTTVTSNLVSCQVAFTEDFSILHTQYLLAPVKLQPLGCGEPCSCFHNVRDRPESALASGNTSTSRIAHLAFAKGLDRLQFYAGPPHHAYSETS</sequence>
<evidence type="ECO:0000313" key="2">
    <source>
        <dbReference type="Proteomes" id="UP000799291"/>
    </source>
</evidence>
<dbReference type="EMBL" id="MU005609">
    <property type="protein sequence ID" value="KAF2678741.1"/>
    <property type="molecule type" value="Genomic_DNA"/>
</dbReference>
<organism evidence="1 2">
    <name type="scientific">Lentithecium fluviatile CBS 122367</name>
    <dbReference type="NCBI Taxonomy" id="1168545"/>
    <lineage>
        <taxon>Eukaryota</taxon>
        <taxon>Fungi</taxon>
        <taxon>Dikarya</taxon>
        <taxon>Ascomycota</taxon>
        <taxon>Pezizomycotina</taxon>
        <taxon>Dothideomycetes</taxon>
        <taxon>Pleosporomycetidae</taxon>
        <taxon>Pleosporales</taxon>
        <taxon>Massarineae</taxon>
        <taxon>Lentitheciaceae</taxon>
        <taxon>Lentithecium</taxon>
    </lineage>
</organism>
<reference evidence="1" key="1">
    <citation type="journal article" date="2020" name="Stud. Mycol.">
        <title>101 Dothideomycetes genomes: a test case for predicting lifestyles and emergence of pathogens.</title>
        <authorList>
            <person name="Haridas S."/>
            <person name="Albert R."/>
            <person name="Binder M."/>
            <person name="Bloem J."/>
            <person name="Labutti K."/>
            <person name="Salamov A."/>
            <person name="Andreopoulos B."/>
            <person name="Baker S."/>
            <person name="Barry K."/>
            <person name="Bills G."/>
            <person name="Bluhm B."/>
            <person name="Cannon C."/>
            <person name="Castanera R."/>
            <person name="Culley D."/>
            <person name="Daum C."/>
            <person name="Ezra D."/>
            <person name="Gonzalez J."/>
            <person name="Henrissat B."/>
            <person name="Kuo A."/>
            <person name="Liang C."/>
            <person name="Lipzen A."/>
            <person name="Lutzoni F."/>
            <person name="Magnuson J."/>
            <person name="Mondo S."/>
            <person name="Nolan M."/>
            <person name="Ohm R."/>
            <person name="Pangilinan J."/>
            <person name="Park H.-J."/>
            <person name="Ramirez L."/>
            <person name="Alfaro M."/>
            <person name="Sun H."/>
            <person name="Tritt A."/>
            <person name="Yoshinaga Y."/>
            <person name="Zwiers L.-H."/>
            <person name="Turgeon B."/>
            <person name="Goodwin S."/>
            <person name="Spatafora J."/>
            <person name="Crous P."/>
            <person name="Grigoriev I."/>
        </authorList>
    </citation>
    <scope>NUCLEOTIDE SEQUENCE</scope>
    <source>
        <strain evidence="1">CBS 122367</strain>
    </source>
</reference>
<name>A0A6G1ILB8_9PLEO</name>
<proteinExistence type="predicted"/>
<protein>
    <recommendedName>
        <fullName evidence="3">F-box domain-containing protein</fullName>
    </recommendedName>
</protein>
<gene>
    <name evidence="1" type="ORF">K458DRAFT_463173</name>
</gene>